<accession>A0A5B8IAK9</accession>
<proteinExistence type="predicted"/>
<dbReference type="RefSeq" id="WP_146365764.1">
    <property type="nucleotide sequence ID" value="NZ_CP042262.1"/>
</dbReference>
<dbReference type="AlphaFoldDB" id="A0A5B8IAK9"/>
<feature type="compositionally biased region" description="Gly residues" evidence="1">
    <location>
        <begin position="7"/>
        <end position="17"/>
    </location>
</feature>
<dbReference type="EMBL" id="CP042262">
    <property type="protein sequence ID" value="QDY70346.1"/>
    <property type="molecule type" value="Genomic_DNA"/>
</dbReference>
<geneLocation type="plasmid" evidence="2 3">
    <name>unnamed1</name>
</geneLocation>
<keyword evidence="2" id="KW-0614">Plasmid</keyword>
<protein>
    <submittedName>
        <fullName evidence="2">Uncharacterized protein</fullName>
    </submittedName>
</protein>
<dbReference type="KEGG" id="lit:FPZ52_11430"/>
<sequence length="96" mass="10430">MIQNETQGGGVVFGPGEGSAHAGGDPGGDVEKSPRIGAERIFRRAVDIEIMQRRVVIFDEGKRTVRERQGRGRVSRRRAAPAGISVQRGGLVHQRQ</sequence>
<evidence type="ECO:0000256" key="1">
    <source>
        <dbReference type="SAM" id="MobiDB-lite"/>
    </source>
</evidence>
<organism evidence="2 3">
    <name type="scientific">Qingshengfaniella alkalisoli</name>
    <dbReference type="NCBI Taxonomy" id="2599296"/>
    <lineage>
        <taxon>Bacteria</taxon>
        <taxon>Pseudomonadati</taxon>
        <taxon>Pseudomonadota</taxon>
        <taxon>Alphaproteobacteria</taxon>
        <taxon>Rhodobacterales</taxon>
        <taxon>Paracoccaceae</taxon>
        <taxon>Qingshengfaniella</taxon>
    </lineage>
</organism>
<name>A0A5B8IAK9_9RHOB</name>
<reference evidence="2 3" key="1">
    <citation type="submission" date="2019-07" db="EMBL/GenBank/DDBJ databases">
        <title>Litoreibacter alkalisoli sp. nov., isolated from saline-alkaline soil.</title>
        <authorList>
            <person name="Wang S."/>
            <person name="Xu L."/>
            <person name="Xing Y.-T."/>
            <person name="Sun J.-Q."/>
        </authorList>
    </citation>
    <scope>NUCLEOTIDE SEQUENCE [LARGE SCALE GENOMIC DNA]</scope>
    <source>
        <strain evidence="2 3">LN3S51</strain>
        <plasmid evidence="2 3">unnamed1</plasmid>
    </source>
</reference>
<evidence type="ECO:0000313" key="3">
    <source>
        <dbReference type="Proteomes" id="UP000318483"/>
    </source>
</evidence>
<keyword evidence="3" id="KW-1185">Reference proteome</keyword>
<gene>
    <name evidence="2" type="ORF">FPZ52_11430</name>
</gene>
<dbReference type="Proteomes" id="UP000318483">
    <property type="component" value="Plasmid unnamed1"/>
</dbReference>
<feature type="region of interest" description="Disordered" evidence="1">
    <location>
        <begin position="66"/>
        <end position="96"/>
    </location>
</feature>
<feature type="region of interest" description="Disordered" evidence="1">
    <location>
        <begin position="1"/>
        <end position="35"/>
    </location>
</feature>
<evidence type="ECO:0000313" key="2">
    <source>
        <dbReference type="EMBL" id="QDY70346.1"/>
    </source>
</evidence>